<accession>A0A225E8Z9</accession>
<sequence>MTTITVRCENESCLKWFEPTKLEAKPQPVDEDGWHTHVHSPTGNEAICPYCGTKQVVPLMDD</sequence>
<organism evidence="1 2">
    <name type="scientific">Fimbriiglobus ruber</name>
    <dbReference type="NCBI Taxonomy" id="1908690"/>
    <lineage>
        <taxon>Bacteria</taxon>
        <taxon>Pseudomonadati</taxon>
        <taxon>Planctomycetota</taxon>
        <taxon>Planctomycetia</taxon>
        <taxon>Gemmatales</taxon>
        <taxon>Gemmataceae</taxon>
        <taxon>Fimbriiglobus</taxon>
    </lineage>
</organism>
<proteinExistence type="predicted"/>
<gene>
    <name evidence="1" type="ORF">FRUB_01416</name>
</gene>
<comment type="caution">
    <text evidence="1">The sequence shown here is derived from an EMBL/GenBank/DDBJ whole genome shotgun (WGS) entry which is preliminary data.</text>
</comment>
<dbReference type="OrthoDB" id="9806844at2"/>
<name>A0A225E8Z9_9BACT</name>
<dbReference type="EMBL" id="NIDE01000002">
    <property type="protein sequence ID" value="OWK45085.1"/>
    <property type="molecule type" value="Genomic_DNA"/>
</dbReference>
<reference evidence="2" key="1">
    <citation type="submission" date="2017-06" db="EMBL/GenBank/DDBJ databases">
        <title>Genome analysis of Fimbriiglobus ruber SP5, the first member of the order Planctomycetales with confirmed chitinolytic capability.</title>
        <authorList>
            <person name="Ravin N.V."/>
            <person name="Rakitin A.L."/>
            <person name="Ivanova A.A."/>
            <person name="Beletsky A.V."/>
            <person name="Kulichevskaya I.S."/>
            <person name="Mardanov A.V."/>
            <person name="Dedysh S.N."/>
        </authorList>
    </citation>
    <scope>NUCLEOTIDE SEQUENCE [LARGE SCALE GENOMIC DNA]</scope>
    <source>
        <strain evidence="2">SP5</strain>
    </source>
</reference>
<protein>
    <submittedName>
        <fullName evidence="1">Uncharacterized protein</fullName>
    </submittedName>
</protein>
<keyword evidence="2" id="KW-1185">Reference proteome</keyword>
<dbReference type="Proteomes" id="UP000214646">
    <property type="component" value="Unassembled WGS sequence"/>
</dbReference>
<dbReference type="AlphaFoldDB" id="A0A225E8Z9"/>
<dbReference type="RefSeq" id="WP_088252860.1">
    <property type="nucleotide sequence ID" value="NZ_NIDE01000002.1"/>
</dbReference>
<evidence type="ECO:0000313" key="2">
    <source>
        <dbReference type="Proteomes" id="UP000214646"/>
    </source>
</evidence>
<evidence type="ECO:0000313" key="1">
    <source>
        <dbReference type="EMBL" id="OWK45085.1"/>
    </source>
</evidence>